<evidence type="ECO:0000256" key="3">
    <source>
        <dbReference type="SAM" id="MobiDB-lite"/>
    </source>
</evidence>
<protein>
    <recommendedName>
        <fullName evidence="8">Galactose oxidase</fullName>
    </recommendedName>
</protein>
<dbReference type="PANTHER" id="PTHR46093:SF3">
    <property type="entry name" value="ACYL-COA-BINDING DOMAIN-CONTAINING PROTEIN 4"/>
    <property type="match status" value="1"/>
</dbReference>
<evidence type="ECO:0008006" key="8">
    <source>
        <dbReference type="Google" id="ProtNLM"/>
    </source>
</evidence>
<keyword evidence="4" id="KW-1133">Transmembrane helix</keyword>
<proteinExistence type="predicted"/>
<feature type="region of interest" description="Disordered" evidence="3">
    <location>
        <begin position="403"/>
        <end position="423"/>
    </location>
</feature>
<dbReference type="InParanoid" id="A0A168NX47"/>
<dbReference type="SUPFAM" id="SSF117281">
    <property type="entry name" value="Kelch motif"/>
    <property type="match status" value="2"/>
</dbReference>
<dbReference type="Proteomes" id="UP000078561">
    <property type="component" value="Unassembled WGS sequence"/>
</dbReference>
<evidence type="ECO:0000256" key="2">
    <source>
        <dbReference type="ARBA" id="ARBA00022737"/>
    </source>
</evidence>
<keyword evidence="1" id="KW-0880">Kelch repeat</keyword>
<feature type="signal peptide" evidence="5">
    <location>
        <begin position="1"/>
        <end position="31"/>
    </location>
</feature>
<dbReference type="AlphaFoldDB" id="A0A168NX47"/>
<sequence length="494" mass="53810">MPLLDDYPYLSIHLCLLLSQIVLLAPSTVTSQTLCTTTGPQNFSDFGLIDIQSNLYMTGGNPVSMDIWTLNLTTGLNITHCPPWENLQPSNSTNNSTRPYMYGVAYATADQNVIVQTGDGGTPAMMNGVKYDLVTHTWTIVNGSGEVPVIRAEMTASLNTTTNQAWYYGGRNTQSQQSLGNYNYASDKQDRHWLYAHTWHWPDVFYTGGLRPARFGHTSTLLMGQLFILGGKTAILNGTDNTWIVDVADFRSVLVYDTILSASISMATINDIPPGLIRFSATEGADGKSIVIFGGKTLDKHRFVTTQTVYVLNTCTLSWSTPTTQGIPPTARAGHEAITIGHYMIVIGGITNVDGGMTLTYANDMGILDMSTWTWINTLPPIPPNPPPPPHPGCRFDMRVSQATNGNKDGATNGLPYDSTVISNPNSNDDTSLKEGLGIGLGLFVVLLCGGGVFLRRWRDDAKLISPRWLPSSPQSKELDTKNDVPMLVVSTHP</sequence>
<feature type="transmembrane region" description="Helical" evidence="4">
    <location>
        <begin position="436"/>
        <end position="455"/>
    </location>
</feature>
<dbReference type="Pfam" id="PF24681">
    <property type="entry name" value="Kelch_KLHDC2_KLHL20_DRC7"/>
    <property type="match status" value="1"/>
</dbReference>
<keyword evidence="5" id="KW-0732">Signal</keyword>
<evidence type="ECO:0000256" key="5">
    <source>
        <dbReference type="SAM" id="SignalP"/>
    </source>
</evidence>
<keyword evidence="4" id="KW-0472">Membrane</keyword>
<organism evidence="6">
    <name type="scientific">Absidia glauca</name>
    <name type="common">Pin mould</name>
    <dbReference type="NCBI Taxonomy" id="4829"/>
    <lineage>
        <taxon>Eukaryota</taxon>
        <taxon>Fungi</taxon>
        <taxon>Fungi incertae sedis</taxon>
        <taxon>Mucoromycota</taxon>
        <taxon>Mucoromycotina</taxon>
        <taxon>Mucoromycetes</taxon>
        <taxon>Mucorales</taxon>
        <taxon>Cunninghamellaceae</taxon>
        <taxon>Absidia</taxon>
    </lineage>
</organism>
<dbReference type="EMBL" id="LT553527">
    <property type="protein sequence ID" value="SAM01368.1"/>
    <property type="molecule type" value="Genomic_DNA"/>
</dbReference>
<reference evidence="6" key="1">
    <citation type="submission" date="2016-04" db="EMBL/GenBank/DDBJ databases">
        <authorList>
            <person name="Evans L.H."/>
            <person name="Alamgir A."/>
            <person name="Owens N."/>
            <person name="Weber N.D."/>
            <person name="Virtaneva K."/>
            <person name="Barbian K."/>
            <person name="Babar A."/>
            <person name="Rosenke K."/>
        </authorList>
    </citation>
    <scope>NUCLEOTIDE SEQUENCE [LARGE SCALE GENOMIC DNA]</scope>
    <source>
        <strain evidence="6">CBS 101.48</strain>
    </source>
</reference>
<keyword evidence="2" id="KW-0677">Repeat</keyword>
<keyword evidence="4" id="KW-0812">Transmembrane</keyword>
<dbReference type="Gene3D" id="2.120.10.80">
    <property type="entry name" value="Kelch-type beta propeller"/>
    <property type="match status" value="2"/>
</dbReference>
<dbReference type="PANTHER" id="PTHR46093">
    <property type="entry name" value="ACYL-COA-BINDING DOMAIN-CONTAINING PROTEIN 5"/>
    <property type="match status" value="1"/>
</dbReference>
<dbReference type="OrthoDB" id="2307419at2759"/>
<dbReference type="STRING" id="4829.A0A168NX47"/>
<evidence type="ECO:0000256" key="1">
    <source>
        <dbReference type="ARBA" id="ARBA00022441"/>
    </source>
</evidence>
<name>A0A168NX47_ABSGL</name>
<dbReference type="InterPro" id="IPR015915">
    <property type="entry name" value="Kelch-typ_b-propeller"/>
</dbReference>
<evidence type="ECO:0000313" key="6">
    <source>
        <dbReference type="EMBL" id="SAM01368.1"/>
    </source>
</evidence>
<gene>
    <name evidence="6" type="primary">ABSGL_07109.1 scaffold 8717</name>
</gene>
<evidence type="ECO:0000313" key="7">
    <source>
        <dbReference type="Proteomes" id="UP000078561"/>
    </source>
</evidence>
<accession>A0A168NX47</accession>
<keyword evidence="7" id="KW-1185">Reference proteome</keyword>
<feature type="chain" id="PRO_5007899436" description="Galactose oxidase" evidence="5">
    <location>
        <begin position="32"/>
        <end position="494"/>
    </location>
</feature>
<evidence type="ECO:0000256" key="4">
    <source>
        <dbReference type="SAM" id="Phobius"/>
    </source>
</evidence>